<dbReference type="Pfam" id="PF07648">
    <property type="entry name" value="Kazal_2"/>
    <property type="match status" value="1"/>
</dbReference>
<sequence>MNKDNSEGPSVRSANPYDQPQQDAAFMKEVADTPEASACELNCNLDEVQPVCGSDGRTYLNPCLLEHYSCLNAQRYGKLPVRVQSWGYCPTIELG</sequence>
<organism evidence="3 4">
    <name type="scientific">Dibothriocephalus latus</name>
    <name type="common">Fish tapeworm</name>
    <name type="synonym">Diphyllobothrium latum</name>
    <dbReference type="NCBI Taxonomy" id="60516"/>
    <lineage>
        <taxon>Eukaryota</taxon>
        <taxon>Metazoa</taxon>
        <taxon>Spiralia</taxon>
        <taxon>Lophotrochozoa</taxon>
        <taxon>Platyhelminthes</taxon>
        <taxon>Cestoda</taxon>
        <taxon>Eucestoda</taxon>
        <taxon>Diphyllobothriidea</taxon>
        <taxon>Diphyllobothriidae</taxon>
        <taxon>Dibothriocephalus</taxon>
    </lineage>
</organism>
<evidence type="ECO:0000259" key="2">
    <source>
        <dbReference type="PROSITE" id="PS51465"/>
    </source>
</evidence>
<evidence type="ECO:0000313" key="3">
    <source>
        <dbReference type="EMBL" id="VDN09785.1"/>
    </source>
</evidence>
<dbReference type="CDD" id="cd00104">
    <property type="entry name" value="KAZAL_FS"/>
    <property type="match status" value="1"/>
</dbReference>
<protein>
    <recommendedName>
        <fullName evidence="2">Kazal-like domain-containing protein</fullName>
    </recommendedName>
</protein>
<evidence type="ECO:0000313" key="4">
    <source>
        <dbReference type="Proteomes" id="UP000281553"/>
    </source>
</evidence>
<dbReference type="InterPro" id="IPR036058">
    <property type="entry name" value="Kazal_dom_sf"/>
</dbReference>
<dbReference type="Gene3D" id="3.30.60.30">
    <property type="match status" value="1"/>
</dbReference>
<evidence type="ECO:0000256" key="1">
    <source>
        <dbReference type="SAM" id="MobiDB-lite"/>
    </source>
</evidence>
<dbReference type="PROSITE" id="PS51465">
    <property type="entry name" value="KAZAL_2"/>
    <property type="match status" value="1"/>
</dbReference>
<gene>
    <name evidence="3" type="ORF">DILT_LOCUS5616</name>
</gene>
<dbReference type="AlphaFoldDB" id="A0A3P7KXE4"/>
<dbReference type="InterPro" id="IPR002350">
    <property type="entry name" value="Kazal_dom"/>
</dbReference>
<dbReference type="EMBL" id="UYRU01047774">
    <property type="protein sequence ID" value="VDN09785.1"/>
    <property type="molecule type" value="Genomic_DNA"/>
</dbReference>
<accession>A0A3P7KXE4</accession>
<proteinExistence type="predicted"/>
<feature type="domain" description="Kazal-like" evidence="2">
    <location>
        <begin position="33"/>
        <end position="91"/>
    </location>
</feature>
<dbReference type="Proteomes" id="UP000281553">
    <property type="component" value="Unassembled WGS sequence"/>
</dbReference>
<dbReference type="OrthoDB" id="88853at2759"/>
<dbReference type="SUPFAM" id="SSF100895">
    <property type="entry name" value="Kazal-type serine protease inhibitors"/>
    <property type="match status" value="1"/>
</dbReference>
<reference evidence="3 4" key="1">
    <citation type="submission" date="2018-11" db="EMBL/GenBank/DDBJ databases">
        <authorList>
            <consortium name="Pathogen Informatics"/>
        </authorList>
    </citation>
    <scope>NUCLEOTIDE SEQUENCE [LARGE SCALE GENOMIC DNA]</scope>
</reference>
<feature type="compositionally biased region" description="Polar residues" evidence="1">
    <location>
        <begin position="12"/>
        <end position="22"/>
    </location>
</feature>
<dbReference type="SMART" id="SM00280">
    <property type="entry name" value="KAZAL"/>
    <property type="match status" value="1"/>
</dbReference>
<name>A0A3P7KXE4_DIBLA</name>
<keyword evidence="4" id="KW-1185">Reference proteome</keyword>
<feature type="region of interest" description="Disordered" evidence="1">
    <location>
        <begin position="1"/>
        <end position="23"/>
    </location>
</feature>